<comment type="function">
    <text evidence="27">The small GTPases Rab are key regulators of intracellular membrane trafficking, from the formation of transport vesicles to their fusion with membranes. Rabs cycle between an inactive GDP-bound form and an active GTP-bound form that is able to recruit to membranes different sets of downstream effectors directly responsible for vesicle formation, movement, tethering and fusion. RAB30 is required for maintaining the structural integrity of the Golgi apparatus, possibly by mediating interactions with cytoplasmic scaffolding proteins. Facilitates lipid homeostasis during fasting by regulating hepatic protein and lipid trafficking in a PPAR-alpha-dependent manner. Promotes autophagosome biogenesis during bacterial infection such as group A Streptococcus infection.</text>
</comment>
<dbReference type="GO" id="GO:0005764">
    <property type="term" value="C:lysosome"/>
    <property type="evidence" value="ECO:0007669"/>
    <property type="project" value="UniProtKB-SubCell"/>
</dbReference>
<dbReference type="Pfam" id="PF00071">
    <property type="entry name" value="Ras"/>
    <property type="match status" value="1"/>
</dbReference>
<dbReference type="SMART" id="SM00173">
    <property type="entry name" value="RAS"/>
    <property type="match status" value="1"/>
</dbReference>
<dbReference type="SMART" id="SM00177">
    <property type="entry name" value="ARF"/>
    <property type="match status" value="1"/>
</dbReference>
<evidence type="ECO:0000256" key="17">
    <source>
        <dbReference type="ARBA" id="ARBA00022842"/>
    </source>
</evidence>
<keyword evidence="13" id="KW-0479">Metal-binding</keyword>
<dbReference type="Pfam" id="PF00441">
    <property type="entry name" value="Acyl-CoA_dh_1"/>
    <property type="match status" value="1"/>
</dbReference>
<evidence type="ECO:0000256" key="5">
    <source>
        <dbReference type="ARBA" id="ARBA00004423"/>
    </source>
</evidence>
<dbReference type="Gene3D" id="3.40.50.300">
    <property type="entry name" value="P-loop containing nucleotide triphosphate hydrolases"/>
    <property type="match status" value="1"/>
</dbReference>
<dbReference type="Proteomes" id="UP000005239">
    <property type="component" value="Unassembled WGS sequence"/>
</dbReference>
<evidence type="ECO:0000256" key="19">
    <source>
        <dbReference type="ARBA" id="ARBA00023134"/>
    </source>
</evidence>
<feature type="domain" description="Adaptive response protein AidB N-terminal" evidence="30">
    <location>
        <begin position="277"/>
        <end position="410"/>
    </location>
</feature>
<dbReference type="InterPro" id="IPR036250">
    <property type="entry name" value="AcylCo_DH-like_C"/>
</dbReference>
<protein>
    <recommendedName>
        <fullName evidence="26">Ras-related protein Rab-30</fullName>
        <ecNumber evidence="9">3.6.5.2</ecNumber>
    </recommendedName>
</protein>
<dbReference type="Gene3D" id="1.20.140.10">
    <property type="entry name" value="Butyryl-CoA Dehydrogenase, subunit A, domain 3"/>
    <property type="match status" value="1"/>
</dbReference>
<dbReference type="PANTHER" id="PTHR42707:SF2">
    <property type="entry name" value="ACD11 DEHYDROGENASE"/>
    <property type="match status" value="1"/>
</dbReference>
<dbReference type="SUPFAM" id="SSF47203">
    <property type="entry name" value="Acyl-CoA dehydrogenase C-terminal domain-like"/>
    <property type="match status" value="1"/>
</dbReference>
<comment type="cofactor">
    <cofactor evidence="1">
        <name>Mg(2+)</name>
        <dbReference type="ChEBI" id="CHEBI:18420"/>
    </cofactor>
</comment>
<evidence type="ECO:0000256" key="12">
    <source>
        <dbReference type="ARBA" id="ARBA00022630"/>
    </source>
</evidence>
<evidence type="ECO:0000259" key="31">
    <source>
        <dbReference type="Pfam" id="PF22217"/>
    </source>
</evidence>
<dbReference type="InterPro" id="IPR053998">
    <property type="entry name" value="ACDH-11_C"/>
</dbReference>
<keyword evidence="18" id="KW-0333">Golgi apparatus</keyword>
<dbReference type="AlphaFoldDB" id="A0A2A6BR29"/>
<evidence type="ECO:0000256" key="18">
    <source>
        <dbReference type="ARBA" id="ARBA00023034"/>
    </source>
</evidence>
<evidence type="ECO:0000256" key="22">
    <source>
        <dbReference type="ARBA" id="ARBA00023288"/>
    </source>
</evidence>
<dbReference type="InterPro" id="IPR027417">
    <property type="entry name" value="P-loop_NTPase"/>
</dbReference>
<accession>A0A8R1Y647</accession>
<dbReference type="GO" id="GO:0003995">
    <property type="term" value="F:acyl-CoA dehydrogenase activity"/>
    <property type="evidence" value="ECO:0000318"/>
    <property type="project" value="GO_Central"/>
</dbReference>
<evidence type="ECO:0000256" key="4">
    <source>
        <dbReference type="ARBA" id="ARBA00004371"/>
    </source>
</evidence>
<dbReference type="NCBIfam" id="TIGR00231">
    <property type="entry name" value="small_GTP"/>
    <property type="match status" value="1"/>
</dbReference>
<evidence type="ECO:0000256" key="9">
    <source>
        <dbReference type="ARBA" id="ARBA00011984"/>
    </source>
</evidence>
<keyword evidence="23" id="KW-0636">Prenylation</keyword>
<dbReference type="PROSITE" id="PS51421">
    <property type="entry name" value="RAS"/>
    <property type="match status" value="1"/>
</dbReference>
<dbReference type="InterPro" id="IPR041504">
    <property type="entry name" value="AidB_N"/>
</dbReference>
<dbReference type="InterPro" id="IPR052904">
    <property type="entry name" value="Acyl-CoA_dehydrogenase-like"/>
</dbReference>
<dbReference type="PANTHER" id="PTHR42707">
    <property type="entry name" value="ACYL-COA DEHYDROGENASE"/>
    <property type="match status" value="1"/>
</dbReference>
<feature type="domain" description="Acyl-CoA oxidase/dehydrogenase middle" evidence="29">
    <location>
        <begin position="440"/>
        <end position="545"/>
    </location>
</feature>
<dbReference type="GO" id="GO:0003925">
    <property type="term" value="F:G protein activity"/>
    <property type="evidence" value="ECO:0007669"/>
    <property type="project" value="UniProtKB-EC"/>
</dbReference>
<evidence type="ECO:0000256" key="26">
    <source>
        <dbReference type="ARBA" id="ARBA00067826"/>
    </source>
</evidence>
<dbReference type="SUPFAM" id="SSF52540">
    <property type="entry name" value="P-loop containing nucleoside triphosphate hydrolases"/>
    <property type="match status" value="1"/>
</dbReference>
<evidence type="ECO:0000256" key="8">
    <source>
        <dbReference type="ARBA" id="ARBA00009347"/>
    </source>
</evidence>
<comment type="similarity">
    <text evidence="7">Belongs to the small GTPase superfamily. Rab family.</text>
</comment>
<evidence type="ECO:0000256" key="20">
    <source>
        <dbReference type="ARBA" id="ARBA00023136"/>
    </source>
</evidence>
<evidence type="ECO:0000256" key="16">
    <source>
        <dbReference type="ARBA" id="ARBA00022827"/>
    </source>
</evidence>
<evidence type="ECO:0000313" key="33">
    <source>
        <dbReference type="Proteomes" id="UP000005239"/>
    </source>
</evidence>
<evidence type="ECO:0000256" key="10">
    <source>
        <dbReference type="ARBA" id="ARBA00022481"/>
    </source>
</evidence>
<keyword evidence="22" id="KW-0449">Lipoprotein</keyword>
<dbReference type="GO" id="GO:0031410">
    <property type="term" value="C:cytoplasmic vesicle"/>
    <property type="evidence" value="ECO:0007669"/>
    <property type="project" value="UniProtKB-KW"/>
</dbReference>
<evidence type="ECO:0000256" key="1">
    <source>
        <dbReference type="ARBA" id="ARBA00001946"/>
    </source>
</evidence>
<keyword evidence="16" id="KW-0274">FAD</keyword>
<organism evidence="32 33">
    <name type="scientific">Pristionchus pacificus</name>
    <name type="common">Parasitic nematode worm</name>
    <dbReference type="NCBI Taxonomy" id="54126"/>
    <lineage>
        <taxon>Eukaryota</taxon>
        <taxon>Metazoa</taxon>
        <taxon>Ecdysozoa</taxon>
        <taxon>Nematoda</taxon>
        <taxon>Chromadorea</taxon>
        <taxon>Rhabditida</taxon>
        <taxon>Rhabditina</taxon>
        <taxon>Diplogasteromorpha</taxon>
        <taxon>Diplogasteroidea</taxon>
        <taxon>Neodiplogasteridae</taxon>
        <taxon>Pristionchus</taxon>
    </lineage>
</organism>
<dbReference type="InterPro" id="IPR001806">
    <property type="entry name" value="Small_GTPase"/>
</dbReference>
<dbReference type="InterPro" id="IPR009100">
    <property type="entry name" value="AcylCoA_DH/oxidase_NM_dom_sf"/>
</dbReference>
<dbReference type="Gene3D" id="2.40.110.20">
    <property type="match status" value="1"/>
</dbReference>
<dbReference type="Pfam" id="PF22217">
    <property type="entry name" value="ACDH-11_C"/>
    <property type="match status" value="1"/>
</dbReference>
<keyword evidence="17" id="KW-0460">Magnesium</keyword>
<dbReference type="InterPro" id="IPR005225">
    <property type="entry name" value="Small_GTP-bd"/>
</dbReference>
<evidence type="ECO:0000256" key="6">
    <source>
        <dbReference type="ARBA" id="ARBA00004652"/>
    </source>
</evidence>
<evidence type="ECO:0000313" key="32">
    <source>
        <dbReference type="EnsemblMetazoa" id="PPA02493.1"/>
    </source>
</evidence>
<dbReference type="GO" id="GO:0005525">
    <property type="term" value="F:GTP binding"/>
    <property type="evidence" value="ECO:0007669"/>
    <property type="project" value="UniProtKB-KW"/>
</dbReference>
<evidence type="ECO:0000256" key="2">
    <source>
        <dbReference type="ARBA" id="ARBA00004198"/>
    </source>
</evidence>
<dbReference type="Pfam" id="PF02770">
    <property type="entry name" value="Acyl-CoA_dh_M"/>
    <property type="match status" value="1"/>
</dbReference>
<dbReference type="SUPFAM" id="SSF56645">
    <property type="entry name" value="Acyl-CoA dehydrogenase NM domain-like"/>
    <property type="match status" value="1"/>
</dbReference>
<evidence type="ECO:0000256" key="11">
    <source>
        <dbReference type="ARBA" id="ARBA00022490"/>
    </source>
</evidence>
<evidence type="ECO:0000256" key="24">
    <source>
        <dbReference type="ARBA" id="ARBA00023329"/>
    </source>
</evidence>
<accession>A0A2A6BR29</accession>
<keyword evidence="21" id="KW-0458">Lysosome</keyword>
<name>A0A2A6BR29_PRIPA</name>
<keyword evidence="11" id="KW-0963">Cytoplasm</keyword>
<keyword evidence="15" id="KW-0378">Hydrolase</keyword>
<keyword evidence="20" id="KW-0472">Membrane</keyword>
<comment type="similarity">
    <text evidence="8">Belongs to the acyl-CoA dehydrogenase family.</text>
</comment>
<keyword evidence="14" id="KW-0547">Nucleotide-binding</keyword>
<dbReference type="PRINTS" id="PR00449">
    <property type="entry name" value="RASTRNSFRMNG"/>
</dbReference>
<evidence type="ECO:0000256" key="14">
    <source>
        <dbReference type="ARBA" id="ARBA00022741"/>
    </source>
</evidence>
<evidence type="ECO:0000259" key="29">
    <source>
        <dbReference type="Pfam" id="PF02770"/>
    </source>
</evidence>
<dbReference type="EnsemblMetazoa" id="PPA02493.1">
    <property type="protein sequence ID" value="PPA02493.1"/>
    <property type="gene ID" value="WBGene00092047"/>
</dbReference>
<feature type="domain" description="Acyl-CoA dehydrogenase/oxidase C-terminal" evidence="28">
    <location>
        <begin position="554"/>
        <end position="711"/>
    </location>
</feature>
<dbReference type="EC" id="3.6.5.2" evidence="9"/>
<dbReference type="SMART" id="SM00176">
    <property type="entry name" value="RAN"/>
    <property type="match status" value="1"/>
</dbReference>
<dbReference type="PROSITE" id="PS51419">
    <property type="entry name" value="RAB"/>
    <property type="match status" value="1"/>
</dbReference>
<evidence type="ECO:0000259" key="28">
    <source>
        <dbReference type="Pfam" id="PF00441"/>
    </source>
</evidence>
<evidence type="ECO:0000259" key="30">
    <source>
        <dbReference type="Pfam" id="PF18158"/>
    </source>
</evidence>
<dbReference type="Gene3D" id="6.10.250.600">
    <property type="match status" value="1"/>
</dbReference>
<keyword evidence="19" id="KW-0342">GTP-binding</keyword>
<dbReference type="GO" id="GO:0005794">
    <property type="term" value="C:Golgi apparatus"/>
    <property type="evidence" value="ECO:0007669"/>
    <property type="project" value="UniProtKB-SubCell"/>
</dbReference>
<dbReference type="GO" id="GO:0046872">
    <property type="term" value="F:metal ion binding"/>
    <property type="evidence" value="ECO:0007669"/>
    <property type="project" value="UniProtKB-KW"/>
</dbReference>
<feature type="domain" description="Acyl-CoA dehydrogenase 11-like C-terminal" evidence="31">
    <location>
        <begin position="717"/>
        <end position="841"/>
    </location>
</feature>
<keyword evidence="10" id="KW-0488">Methylation</keyword>
<evidence type="ECO:0000256" key="21">
    <source>
        <dbReference type="ARBA" id="ARBA00023228"/>
    </source>
</evidence>
<reference evidence="32" key="2">
    <citation type="submission" date="2022-06" db="UniProtKB">
        <authorList>
            <consortium name="EnsemblMetazoa"/>
        </authorList>
    </citation>
    <scope>IDENTIFICATION</scope>
    <source>
        <strain evidence="32">PS312</strain>
    </source>
</reference>
<evidence type="ECO:0000256" key="3">
    <source>
        <dbReference type="ARBA" id="ARBA00004222"/>
    </source>
</evidence>
<evidence type="ECO:0000256" key="27">
    <source>
        <dbReference type="ARBA" id="ARBA00093384"/>
    </source>
</evidence>
<evidence type="ECO:0000256" key="25">
    <source>
        <dbReference type="ARBA" id="ARBA00047660"/>
    </source>
</evidence>
<comment type="catalytic activity">
    <reaction evidence="25">
        <text>GTP + H2O = GDP + phosphate + H(+)</text>
        <dbReference type="Rhea" id="RHEA:19669"/>
        <dbReference type="ChEBI" id="CHEBI:15377"/>
        <dbReference type="ChEBI" id="CHEBI:15378"/>
        <dbReference type="ChEBI" id="CHEBI:37565"/>
        <dbReference type="ChEBI" id="CHEBI:43474"/>
        <dbReference type="ChEBI" id="CHEBI:58189"/>
        <dbReference type="EC" id="3.6.5.2"/>
    </reaction>
    <physiologicalReaction direction="left-to-right" evidence="25">
        <dbReference type="Rhea" id="RHEA:19670"/>
    </physiologicalReaction>
</comment>
<keyword evidence="12" id="KW-0285">Flavoprotein</keyword>
<evidence type="ECO:0000256" key="7">
    <source>
        <dbReference type="ARBA" id="ARBA00006270"/>
    </source>
</evidence>
<reference evidence="33" key="1">
    <citation type="journal article" date="2008" name="Nat. Genet.">
        <title>The Pristionchus pacificus genome provides a unique perspective on nematode lifestyle and parasitism.</title>
        <authorList>
            <person name="Dieterich C."/>
            <person name="Clifton S.W."/>
            <person name="Schuster L.N."/>
            <person name="Chinwalla A."/>
            <person name="Delehaunty K."/>
            <person name="Dinkelacker I."/>
            <person name="Fulton L."/>
            <person name="Fulton R."/>
            <person name="Godfrey J."/>
            <person name="Minx P."/>
            <person name="Mitreva M."/>
            <person name="Roeseler W."/>
            <person name="Tian H."/>
            <person name="Witte H."/>
            <person name="Yang S.P."/>
            <person name="Wilson R.K."/>
            <person name="Sommer R.J."/>
        </authorList>
    </citation>
    <scope>NUCLEOTIDE SEQUENCE [LARGE SCALE GENOMIC DNA]</scope>
    <source>
        <strain evidence="33">PS312</strain>
    </source>
</reference>
<keyword evidence="33" id="KW-1185">Reference proteome</keyword>
<gene>
    <name evidence="32" type="primary">WBGene00092047</name>
</gene>
<evidence type="ECO:0000256" key="13">
    <source>
        <dbReference type="ARBA" id="ARBA00022723"/>
    </source>
</evidence>
<evidence type="ECO:0000256" key="23">
    <source>
        <dbReference type="ARBA" id="ARBA00023289"/>
    </source>
</evidence>
<dbReference type="FunFam" id="3.40.50.300:FF:000440">
    <property type="entry name" value="Ras-related protein Rab-30"/>
    <property type="match status" value="1"/>
</dbReference>
<sequence>MNINEDVTRSHCHSRTDEEIEGIRDRSFLVFPVLMEDYKYLFKVVLVGNAGVGKTCLVRKFTQGIFPPGQSATIGVDFMIKTVNVDDDKIKLQIWDTAGQERFRSITQSYYRSAHAIVLVYDVACQPSFDCLPEWLSEIETYANRRVLKILVGNKVDKDEEREIPERIGRDFSEVNSFDYFLETSALDATNVDALFEQVATRLTHDMKAADQRYSSYKTDRNATGTVTLTDRMATTLKSTLIDIPKVVIRSARMNSRATAYAHAKTGNYSLEPPQLHNPYRDDPVLDRALRRMMPQGEYEKTASDLDAFGERIVKEIDHLGRQCEINEPELVAQDAWGKRADKLKVCPEWTQLKRVLAEEGLVAIGYDKTRDPVYRRVHQTAKLMMFCPASGMVSCPLAMTDGAAKTFQAIGAVNTHPEAKEAFERLTSKNPNVSWTSGQWMTEKRGGSDVGGACDTYAVHEEGDTYRLNGYKWFSSAIDADVAVTVARIVDKEGKAVEGSKGLSLFLIKLRKSDGDLNGVQMVRLKDKMGTRQLPTAELLLDGVKATLISTPGRGIASVSNMLNVTRLHNAAASVGYMRRIMSLARDYSSRRSVFGRLQKDWPLHVRTMADLEVEVRACTLFLLDVARLVGLQESGKASEEEALTVRLLTPVIKAYAGKVCVPLISEGIECFGGMGYMEDTGLPTILRDAQVTPIWEGTTNVLSLDVLRVLGGRDNVVGAFSKTVTSLVKNATKTKNAKVAASAQSVLEATKGVGKVLMSLADSSLKDTVRIDAGARHLLIALGRVYCGALLTNQANNSDASNAEILSAFRYCTERALLGNLSIDTFSNTRNDDDSAIVYEGFVEKKSKL</sequence>
<comment type="subcellular location">
    <subcellularLocation>
        <location evidence="6">Cytoplasmic vesicle</location>
        <location evidence="6">Autophagosome membrane</location>
    </subcellularLocation>
    <subcellularLocation>
        <location evidence="3">Golgi apparatus</location>
        <location evidence="3">cis-Golgi network</location>
    </subcellularLocation>
    <subcellularLocation>
        <location evidence="2">Golgi apparatus</location>
        <location evidence="2">trans-Golgi network membrane</location>
    </subcellularLocation>
    <subcellularLocation>
        <location evidence="4">Lysosome</location>
    </subcellularLocation>
    <subcellularLocation>
        <location evidence="5">Membrane</location>
        <topology evidence="5">Lipid-anchor</topology>
        <orientation evidence="5">Cytoplasmic side</orientation>
    </subcellularLocation>
</comment>
<keyword evidence="24" id="KW-0968">Cytoplasmic vesicle</keyword>
<dbReference type="InterPro" id="IPR006091">
    <property type="entry name" value="Acyl-CoA_Oxase/DH_mid-dom"/>
</dbReference>
<dbReference type="GO" id="GO:0000421">
    <property type="term" value="C:autophagosome membrane"/>
    <property type="evidence" value="ECO:0007669"/>
    <property type="project" value="UniProtKB-SubCell"/>
</dbReference>
<proteinExistence type="inferred from homology"/>
<dbReference type="SMART" id="SM00174">
    <property type="entry name" value="RHO"/>
    <property type="match status" value="1"/>
</dbReference>
<dbReference type="SMART" id="SM00175">
    <property type="entry name" value="RAB"/>
    <property type="match status" value="1"/>
</dbReference>
<evidence type="ECO:0000256" key="15">
    <source>
        <dbReference type="ARBA" id="ARBA00022801"/>
    </source>
</evidence>
<dbReference type="InterPro" id="IPR009075">
    <property type="entry name" value="AcylCo_DH/oxidase_C"/>
</dbReference>
<dbReference type="Pfam" id="PF18158">
    <property type="entry name" value="AidB_N"/>
    <property type="match status" value="1"/>
</dbReference>